<keyword evidence="2" id="KW-0560">Oxidoreductase</keyword>
<dbReference type="EMBL" id="MTSE01000021">
    <property type="protein sequence ID" value="OUJ70583.1"/>
    <property type="molecule type" value="Genomic_DNA"/>
</dbReference>
<keyword evidence="5" id="KW-1185">Reference proteome</keyword>
<evidence type="ECO:0000256" key="1">
    <source>
        <dbReference type="ARBA" id="ARBA00006484"/>
    </source>
</evidence>
<dbReference type="Proteomes" id="UP000194873">
    <property type="component" value="Unassembled WGS sequence"/>
</dbReference>
<gene>
    <name evidence="4" type="ORF">BXP70_23835</name>
</gene>
<dbReference type="PRINTS" id="PR00081">
    <property type="entry name" value="GDHRDH"/>
</dbReference>
<dbReference type="Pfam" id="PF13561">
    <property type="entry name" value="adh_short_C2"/>
    <property type="match status" value="1"/>
</dbReference>
<dbReference type="PRINTS" id="PR00080">
    <property type="entry name" value="SDRFAMILY"/>
</dbReference>
<accession>A0A243W797</accession>
<dbReference type="Gene3D" id="3.40.50.720">
    <property type="entry name" value="NAD(P)-binding Rossmann-like Domain"/>
    <property type="match status" value="1"/>
</dbReference>
<proteinExistence type="inferred from homology"/>
<protein>
    <submittedName>
        <fullName evidence="4">3-ketoacyl-ACP reductase</fullName>
    </submittedName>
</protein>
<feature type="domain" description="Ketoreductase" evidence="3">
    <location>
        <begin position="7"/>
        <end position="188"/>
    </location>
</feature>
<organism evidence="4 5">
    <name type="scientific">Hymenobacter crusticola</name>
    <dbReference type="NCBI Taxonomy" id="1770526"/>
    <lineage>
        <taxon>Bacteria</taxon>
        <taxon>Pseudomonadati</taxon>
        <taxon>Bacteroidota</taxon>
        <taxon>Cytophagia</taxon>
        <taxon>Cytophagales</taxon>
        <taxon>Hymenobacteraceae</taxon>
        <taxon>Hymenobacter</taxon>
    </lineage>
</organism>
<name>A0A243W797_9BACT</name>
<dbReference type="RefSeq" id="WP_086596624.1">
    <property type="nucleotide sequence ID" value="NZ_MTSE01000021.1"/>
</dbReference>
<dbReference type="NCBIfam" id="NF005559">
    <property type="entry name" value="PRK07231.1"/>
    <property type="match status" value="1"/>
</dbReference>
<evidence type="ECO:0000313" key="4">
    <source>
        <dbReference type="EMBL" id="OUJ70583.1"/>
    </source>
</evidence>
<reference evidence="4 5" key="1">
    <citation type="submission" date="2017-01" db="EMBL/GenBank/DDBJ databases">
        <title>A new Hymenobacter.</title>
        <authorList>
            <person name="Liang Y."/>
            <person name="Feng F."/>
        </authorList>
    </citation>
    <scope>NUCLEOTIDE SEQUENCE [LARGE SCALE GENOMIC DNA]</scope>
    <source>
        <strain evidence="4">MIMBbqt21</strain>
    </source>
</reference>
<dbReference type="InterPro" id="IPR036291">
    <property type="entry name" value="NAD(P)-bd_dom_sf"/>
</dbReference>
<comment type="similarity">
    <text evidence="1">Belongs to the short-chain dehydrogenases/reductases (SDR) family.</text>
</comment>
<comment type="caution">
    <text evidence="4">The sequence shown here is derived from an EMBL/GenBank/DDBJ whole genome shotgun (WGS) entry which is preliminary data.</text>
</comment>
<evidence type="ECO:0000256" key="2">
    <source>
        <dbReference type="ARBA" id="ARBA00023002"/>
    </source>
</evidence>
<dbReference type="PANTHER" id="PTHR48107:SF7">
    <property type="entry name" value="RE15974P"/>
    <property type="match status" value="1"/>
</dbReference>
<dbReference type="GO" id="GO:0016614">
    <property type="term" value="F:oxidoreductase activity, acting on CH-OH group of donors"/>
    <property type="evidence" value="ECO:0007669"/>
    <property type="project" value="UniProtKB-ARBA"/>
</dbReference>
<evidence type="ECO:0000259" key="3">
    <source>
        <dbReference type="SMART" id="SM00822"/>
    </source>
</evidence>
<dbReference type="OrthoDB" id="9788235at2"/>
<dbReference type="InterPro" id="IPR002347">
    <property type="entry name" value="SDR_fam"/>
</dbReference>
<dbReference type="FunFam" id="3.40.50.720:FF:000084">
    <property type="entry name" value="Short-chain dehydrogenase reductase"/>
    <property type="match status" value="1"/>
</dbReference>
<evidence type="ECO:0000313" key="5">
    <source>
        <dbReference type="Proteomes" id="UP000194873"/>
    </source>
</evidence>
<dbReference type="AlphaFoldDB" id="A0A243W797"/>
<dbReference type="PANTHER" id="PTHR48107">
    <property type="entry name" value="NADPH-DEPENDENT ALDEHYDE REDUCTASE-LIKE PROTEIN, CHLOROPLASTIC-RELATED"/>
    <property type="match status" value="1"/>
</dbReference>
<dbReference type="InterPro" id="IPR057326">
    <property type="entry name" value="KR_dom"/>
</dbReference>
<dbReference type="InterPro" id="IPR020904">
    <property type="entry name" value="Sc_DH/Rdtase_CS"/>
</dbReference>
<dbReference type="SMART" id="SM00822">
    <property type="entry name" value="PKS_KR"/>
    <property type="match status" value="1"/>
</dbReference>
<sequence length="246" mass="25628">MPDLHHKVVLITGSSRGIGAAIAHAAAQAGANVIVNYAGGHAEAQAVVAAIEQAGGKALAVQADVSQAADVRRLFAEAIARFGRVDVLVNNAGIMKLSLLKDTTDEDLQRTLAINVTGVFNTLREAATQLADGGSIINFSSSVTRLMLPTYAAYCASKGAVEQLTRVFAKEMGARGIRVNSISPGPVNTELFTKGKPQEVIDRLGAMAAFNRIGEPDDIARMVLLLASDESSWVTGQNIGANGGFA</sequence>
<dbReference type="PROSITE" id="PS00061">
    <property type="entry name" value="ADH_SHORT"/>
    <property type="match status" value="1"/>
</dbReference>
<dbReference type="SUPFAM" id="SSF51735">
    <property type="entry name" value="NAD(P)-binding Rossmann-fold domains"/>
    <property type="match status" value="1"/>
</dbReference>